<dbReference type="EMBL" id="JBHMDY010000004">
    <property type="protein sequence ID" value="MFB9259204.1"/>
    <property type="molecule type" value="Genomic_DNA"/>
</dbReference>
<comment type="caution">
    <text evidence="3">The sequence shown here is derived from an EMBL/GenBank/DDBJ whole genome shotgun (WGS) entry which is preliminary data.</text>
</comment>
<dbReference type="SUPFAM" id="SSF50129">
    <property type="entry name" value="GroES-like"/>
    <property type="match status" value="1"/>
</dbReference>
<dbReference type="Pfam" id="PF08240">
    <property type="entry name" value="ADH_N"/>
    <property type="match status" value="1"/>
</dbReference>
<dbReference type="InterPro" id="IPR050700">
    <property type="entry name" value="YIM1/Zinc_Alcohol_DH_Fams"/>
</dbReference>
<accession>A0ABV5JNA0</accession>
<reference evidence="3 4" key="1">
    <citation type="submission" date="2024-09" db="EMBL/GenBank/DDBJ databases">
        <authorList>
            <person name="Sun Q."/>
            <person name="Mori K."/>
        </authorList>
    </citation>
    <scope>NUCLEOTIDE SEQUENCE [LARGE SCALE GENOMIC DNA]</scope>
    <source>
        <strain evidence="3 4">CCM 7659</strain>
    </source>
</reference>
<proteinExistence type="predicted"/>
<evidence type="ECO:0000256" key="1">
    <source>
        <dbReference type="SAM" id="MobiDB-lite"/>
    </source>
</evidence>
<dbReference type="PANTHER" id="PTHR11695:SF294">
    <property type="entry name" value="RETICULON-4-INTERACTING PROTEIN 1, MITOCHONDRIAL"/>
    <property type="match status" value="1"/>
</dbReference>
<organism evidence="3 4">
    <name type="scientific">Dietzia aerolata</name>
    <dbReference type="NCBI Taxonomy" id="595984"/>
    <lineage>
        <taxon>Bacteria</taxon>
        <taxon>Bacillati</taxon>
        <taxon>Actinomycetota</taxon>
        <taxon>Actinomycetes</taxon>
        <taxon>Mycobacteriales</taxon>
        <taxon>Dietziaceae</taxon>
        <taxon>Dietzia</taxon>
    </lineage>
</organism>
<dbReference type="Gene3D" id="3.90.180.10">
    <property type="entry name" value="Medium-chain alcohol dehydrogenases, catalytic domain"/>
    <property type="match status" value="2"/>
</dbReference>
<dbReference type="InterPro" id="IPR020843">
    <property type="entry name" value="ER"/>
</dbReference>
<dbReference type="PANTHER" id="PTHR11695">
    <property type="entry name" value="ALCOHOL DEHYDROGENASE RELATED"/>
    <property type="match status" value="1"/>
</dbReference>
<keyword evidence="4" id="KW-1185">Reference proteome</keyword>
<evidence type="ECO:0000259" key="2">
    <source>
        <dbReference type="SMART" id="SM00829"/>
    </source>
</evidence>
<gene>
    <name evidence="3" type="ORF">ACFFVD_05255</name>
</gene>
<dbReference type="Proteomes" id="UP001589700">
    <property type="component" value="Unassembled WGS sequence"/>
</dbReference>
<evidence type="ECO:0000313" key="3">
    <source>
        <dbReference type="EMBL" id="MFB9259204.1"/>
    </source>
</evidence>
<dbReference type="InterPro" id="IPR013154">
    <property type="entry name" value="ADH-like_N"/>
</dbReference>
<protein>
    <submittedName>
        <fullName evidence="3">NAD(P)-dependent alcohol dehydrogenase</fullName>
    </submittedName>
</protein>
<name>A0ABV5JNA0_9ACTN</name>
<dbReference type="InterPro" id="IPR036291">
    <property type="entry name" value="NAD(P)-bd_dom_sf"/>
</dbReference>
<dbReference type="Gene3D" id="3.40.50.720">
    <property type="entry name" value="NAD(P)-binding Rossmann-like Domain"/>
    <property type="match status" value="1"/>
</dbReference>
<dbReference type="CDD" id="cd08267">
    <property type="entry name" value="MDR1"/>
    <property type="match status" value="1"/>
</dbReference>
<feature type="domain" description="Enoyl reductase (ER)" evidence="2">
    <location>
        <begin position="10"/>
        <end position="370"/>
    </location>
</feature>
<evidence type="ECO:0000313" key="4">
    <source>
        <dbReference type="Proteomes" id="UP001589700"/>
    </source>
</evidence>
<dbReference type="Pfam" id="PF13602">
    <property type="entry name" value="ADH_zinc_N_2"/>
    <property type="match status" value="1"/>
</dbReference>
<dbReference type="RefSeq" id="WP_182633669.1">
    <property type="nucleotide sequence ID" value="NZ_JAALDM010000329.1"/>
</dbReference>
<dbReference type="InterPro" id="IPR011032">
    <property type="entry name" value="GroES-like_sf"/>
</dbReference>
<sequence length="375" mass="38813">MRAAVHADYGPPDVVRVADHPRPEPGPGEVLVAVHATTVNRTDCAYRGANPPFMRALTGLRRPRHAVWGTEFAGEVVAVGGTPGFGGAGVGGPGGGGVGVGGASAVGTKRDDDDVRHLAPGDRVFGYCEGRFGAHAQYVAIDSAGSIATIPEGISFAEAAAATEGAHYARSAIRRAGVRAGHRVLVNGATGGIGSAGVQLLREAGATVTAVCAGAHFDLVRDLGAQHLIDYTVQDFTTQDSASVPGHNAPGHSAPGRYAPARYDVVFDAVGKSSFFRCRRLLAPGGVYVSSELGPAGQNIPLALAGTVMHGRRRVVFPVPEEGQEMVAEIRDLLAAGTFRPVIDRTYPLEEIADAYRYVESGAKIGNVVIEVPQA</sequence>
<feature type="region of interest" description="Disordered" evidence="1">
    <location>
        <begin position="1"/>
        <end position="24"/>
    </location>
</feature>
<dbReference type="SUPFAM" id="SSF51735">
    <property type="entry name" value="NAD(P)-binding Rossmann-fold domains"/>
    <property type="match status" value="1"/>
</dbReference>
<dbReference type="SMART" id="SM00829">
    <property type="entry name" value="PKS_ER"/>
    <property type="match status" value="1"/>
</dbReference>